<dbReference type="EMBL" id="LYBM01000034">
    <property type="protein sequence ID" value="ODA31510.1"/>
    <property type="molecule type" value="Genomic_DNA"/>
</dbReference>
<name>A0A1C3EE73_9GAMM</name>
<comment type="caution">
    <text evidence="1">The sequence shown here is derived from an EMBL/GenBank/DDBJ whole genome shotgun (WGS) entry which is preliminary data.</text>
</comment>
<keyword evidence="2" id="KW-1185">Reference proteome</keyword>
<gene>
    <name evidence="1" type="ORF">A8L45_16565</name>
</gene>
<evidence type="ECO:0000313" key="2">
    <source>
        <dbReference type="Proteomes" id="UP000094936"/>
    </source>
</evidence>
<dbReference type="Pfam" id="PF05489">
    <property type="entry name" value="Phage_tail_X"/>
    <property type="match status" value="1"/>
</dbReference>
<organism evidence="1 2">
    <name type="scientific">Veronia pacifica</name>
    <dbReference type="NCBI Taxonomy" id="1080227"/>
    <lineage>
        <taxon>Bacteria</taxon>
        <taxon>Pseudomonadati</taxon>
        <taxon>Pseudomonadota</taxon>
        <taxon>Gammaproteobacteria</taxon>
        <taxon>Vibrionales</taxon>
        <taxon>Vibrionaceae</taxon>
        <taxon>Veronia</taxon>
    </lineage>
</organism>
<sequence length="66" mass="7527">MKVLTQQGDTLDLVCWRYFNTTAGITEEVLSLNPHIDQNTPFIPHGTAVELPQYHAPIKPTIHLWD</sequence>
<dbReference type="InterPro" id="IPR008861">
    <property type="entry name" value="GpX-like"/>
</dbReference>
<evidence type="ECO:0008006" key="3">
    <source>
        <dbReference type="Google" id="ProtNLM"/>
    </source>
</evidence>
<reference evidence="1 2" key="1">
    <citation type="submission" date="2016-05" db="EMBL/GenBank/DDBJ databases">
        <title>Genomic Taxonomy of the Vibrionaceae.</title>
        <authorList>
            <person name="Gomez-Gil B."/>
            <person name="Enciso-Ibarra J."/>
        </authorList>
    </citation>
    <scope>NUCLEOTIDE SEQUENCE [LARGE SCALE GENOMIC DNA]</scope>
    <source>
        <strain evidence="1 2">CAIM 1920</strain>
    </source>
</reference>
<dbReference type="Proteomes" id="UP000094936">
    <property type="component" value="Unassembled WGS sequence"/>
</dbReference>
<dbReference type="AlphaFoldDB" id="A0A1C3EE73"/>
<accession>A0A1C3EE73</accession>
<dbReference type="RefSeq" id="WP_068904297.1">
    <property type="nucleotide sequence ID" value="NZ_JBHUIF010000028.1"/>
</dbReference>
<dbReference type="OrthoDB" id="8759063at2"/>
<proteinExistence type="predicted"/>
<evidence type="ECO:0000313" key="1">
    <source>
        <dbReference type="EMBL" id="ODA31510.1"/>
    </source>
</evidence>
<protein>
    <recommendedName>
        <fullName evidence="3">Phage tail protein</fullName>
    </recommendedName>
</protein>
<dbReference type="STRING" id="1080227.A8L45_16565"/>